<protein>
    <submittedName>
        <fullName evidence="3">Nuclear transport factor 2 family protein</fullName>
    </submittedName>
</protein>
<name>A0ABU9LVX8_9BACT</name>
<gene>
    <name evidence="3" type="ORF">AAFH49_08295</name>
</gene>
<organism evidence="3 4">
    <name type="scientific">Hymenobacter segetis</name>
    <dbReference type="NCBI Taxonomy" id="2025509"/>
    <lineage>
        <taxon>Bacteria</taxon>
        <taxon>Pseudomonadati</taxon>
        <taxon>Bacteroidota</taxon>
        <taxon>Cytophagia</taxon>
        <taxon>Cytophagales</taxon>
        <taxon>Hymenobacteraceae</taxon>
        <taxon>Hymenobacter</taxon>
    </lineage>
</organism>
<reference evidence="3 4" key="1">
    <citation type="journal article" date="2018" name="Arch. Microbiol.">
        <title>Hymenobacter segetis sp. nov., isolated from soil.</title>
        <authorList>
            <person name="Ten L.N."/>
            <person name="Lim S.J."/>
            <person name="Kim B.O."/>
            <person name="Kang I.K."/>
            <person name="Jung H.Y."/>
        </authorList>
    </citation>
    <scope>NUCLEOTIDE SEQUENCE [LARGE SCALE GENOMIC DNA]</scope>
    <source>
        <strain evidence="3 4">S7-3-11</strain>
    </source>
</reference>
<evidence type="ECO:0000313" key="3">
    <source>
        <dbReference type="EMBL" id="MEL5994205.1"/>
    </source>
</evidence>
<evidence type="ECO:0000256" key="1">
    <source>
        <dbReference type="SAM" id="SignalP"/>
    </source>
</evidence>
<proteinExistence type="predicted"/>
<dbReference type="EMBL" id="JBCEVZ010000015">
    <property type="protein sequence ID" value="MEL5994205.1"/>
    <property type="molecule type" value="Genomic_DNA"/>
</dbReference>
<keyword evidence="4" id="KW-1185">Reference proteome</keyword>
<dbReference type="InterPro" id="IPR032710">
    <property type="entry name" value="NTF2-like_dom_sf"/>
</dbReference>
<evidence type="ECO:0000313" key="4">
    <source>
        <dbReference type="Proteomes" id="UP001479606"/>
    </source>
</evidence>
<comment type="caution">
    <text evidence="3">The sequence shown here is derived from an EMBL/GenBank/DDBJ whole genome shotgun (WGS) entry which is preliminary data.</text>
</comment>
<evidence type="ECO:0000259" key="2">
    <source>
        <dbReference type="Pfam" id="PF14534"/>
    </source>
</evidence>
<feature type="chain" id="PRO_5047142639" evidence="1">
    <location>
        <begin position="20"/>
        <end position="159"/>
    </location>
</feature>
<keyword evidence="1" id="KW-0732">Signal</keyword>
<sequence length="159" mass="17398">MKIIIALLLIGFSFSTAFAQKGTGTSASNDKMKAMIIQLDKDWAAATLHNDMAFMKKFVADDCLFTEADGTVATKAEMLKDMESGASKTTANETSNYSVRFFGPDVAIIRHDINVAGMDKGKDTSGDYRRMHVFVRRNGQWVVVDSQSVRIGGKAMATK</sequence>
<dbReference type="RefSeq" id="WP_342297251.1">
    <property type="nucleotide sequence ID" value="NZ_JBCEVZ010000015.1"/>
</dbReference>
<feature type="domain" description="DUF4440" evidence="2">
    <location>
        <begin position="36"/>
        <end position="143"/>
    </location>
</feature>
<dbReference type="InterPro" id="IPR027843">
    <property type="entry name" value="DUF4440"/>
</dbReference>
<dbReference type="Proteomes" id="UP001479606">
    <property type="component" value="Unassembled WGS sequence"/>
</dbReference>
<accession>A0ABU9LVX8</accession>
<dbReference type="SUPFAM" id="SSF54427">
    <property type="entry name" value="NTF2-like"/>
    <property type="match status" value="1"/>
</dbReference>
<feature type="signal peptide" evidence="1">
    <location>
        <begin position="1"/>
        <end position="19"/>
    </location>
</feature>
<dbReference type="Pfam" id="PF14534">
    <property type="entry name" value="DUF4440"/>
    <property type="match status" value="1"/>
</dbReference>
<dbReference type="Gene3D" id="3.10.450.50">
    <property type="match status" value="1"/>
</dbReference>